<dbReference type="SUPFAM" id="SSF51261">
    <property type="entry name" value="Duplicated hybrid motif"/>
    <property type="match status" value="1"/>
</dbReference>
<evidence type="ECO:0000259" key="4">
    <source>
        <dbReference type="Pfam" id="PF01551"/>
    </source>
</evidence>
<reference evidence="5 8" key="2">
    <citation type="journal article" date="2018" name="Nat. Biotechnol.">
        <title>A standardized bacterial taxonomy based on genome phylogeny substantially revises the tree of life.</title>
        <authorList>
            <person name="Parks D.H."/>
            <person name="Chuvochina M."/>
            <person name="Waite D.W."/>
            <person name="Rinke C."/>
            <person name="Skarshewski A."/>
            <person name="Chaumeil P.A."/>
            <person name="Hugenholtz P."/>
        </authorList>
    </citation>
    <scope>NUCLEOTIDE SEQUENCE [LARGE SCALE GENOMIC DNA]</scope>
    <source>
        <strain evidence="5">UBA9152</strain>
    </source>
</reference>
<evidence type="ECO:0000313" key="7">
    <source>
        <dbReference type="Proteomes" id="UP000033451"/>
    </source>
</evidence>
<dbReference type="InterPro" id="IPR050570">
    <property type="entry name" value="Cell_wall_metabolism_enzyme"/>
</dbReference>
<gene>
    <name evidence="6" type="primary">mepM_7</name>
    <name evidence="5" type="ORF">DCP95_12195</name>
    <name evidence="6" type="ORF">RR49_01574</name>
</gene>
<evidence type="ECO:0000256" key="3">
    <source>
        <dbReference type="SAM" id="Phobius"/>
    </source>
</evidence>
<keyword evidence="6" id="KW-0378">Hydrolase</keyword>
<evidence type="ECO:0000313" key="6">
    <source>
        <dbReference type="EMBL" id="KJL36564.1"/>
    </source>
</evidence>
<dbReference type="PANTHER" id="PTHR21666">
    <property type="entry name" value="PEPTIDASE-RELATED"/>
    <property type="match status" value="1"/>
</dbReference>
<dbReference type="AlphaFoldDB" id="A0A0F0LV40"/>
<feature type="domain" description="M23ase beta-sheet core" evidence="4">
    <location>
        <begin position="345"/>
        <end position="442"/>
    </location>
</feature>
<dbReference type="PANTHER" id="PTHR21666:SF270">
    <property type="entry name" value="MUREIN HYDROLASE ACTIVATOR ENVC"/>
    <property type="match status" value="1"/>
</dbReference>
<dbReference type="EMBL" id="DMNG01000210">
    <property type="protein sequence ID" value="HAN25311.1"/>
    <property type="molecule type" value="Genomic_DNA"/>
</dbReference>
<name>A0A0F0LV40_9MICO</name>
<dbReference type="EC" id="3.4.24.-" evidence="6"/>
<dbReference type="InterPro" id="IPR016047">
    <property type="entry name" value="M23ase_b-sheet_dom"/>
</dbReference>
<dbReference type="GO" id="GO:0004222">
    <property type="term" value="F:metalloendopeptidase activity"/>
    <property type="evidence" value="ECO:0007669"/>
    <property type="project" value="TreeGrafter"/>
</dbReference>
<feature type="region of interest" description="Disordered" evidence="2">
    <location>
        <begin position="300"/>
        <end position="323"/>
    </location>
</feature>
<evidence type="ECO:0000313" key="8">
    <source>
        <dbReference type="Proteomes" id="UP000257479"/>
    </source>
</evidence>
<proteinExistence type="predicted"/>
<dbReference type="InterPro" id="IPR006311">
    <property type="entry name" value="TAT_signal"/>
</dbReference>
<keyword evidence="3" id="KW-0472">Membrane</keyword>
<keyword evidence="7" id="KW-1185">Reference proteome</keyword>
<dbReference type="Pfam" id="PF01551">
    <property type="entry name" value="Peptidase_M23"/>
    <property type="match status" value="1"/>
</dbReference>
<dbReference type="STRING" id="400772.RR49_01574"/>
<organism evidence="6 7">
    <name type="scientific">Microbacterium ginsengisoli</name>
    <dbReference type="NCBI Taxonomy" id="400772"/>
    <lineage>
        <taxon>Bacteria</taxon>
        <taxon>Bacillati</taxon>
        <taxon>Actinomycetota</taxon>
        <taxon>Actinomycetes</taxon>
        <taxon>Micrococcales</taxon>
        <taxon>Microbacteriaceae</taxon>
        <taxon>Microbacterium</taxon>
    </lineage>
</organism>
<dbReference type="InterPro" id="IPR011055">
    <property type="entry name" value="Dup_hybrid_motif"/>
</dbReference>
<keyword evidence="1" id="KW-0175">Coiled coil</keyword>
<dbReference type="Proteomes" id="UP000257479">
    <property type="component" value="Unassembled WGS sequence"/>
</dbReference>
<dbReference type="EMBL" id="JYIY01000073">
    <property type="protein sequence ID" value="KJL36564.1"/>
    <property type="molecule type" value="Genomic_DNA"/>
</dbReference>
<dbReference type="Gene3D" id="6.10.250.3150">
    <property type="match status" value="1"/>
</dbReference>
<reference evidence="6 7" key="1">
    <citation type="submission" date="2015-02" db="EMBL/GenBank/DDBJ databases">
        <title>Draft genome sequences of ten Microbacterium spp. with emphasis on heavy metal contaminated environments.</title>
        <authorList>
            <person name="Corretto E."/>
        </authorList>
    </citation>
    <scope>NUCLEOTIDE SEQUENCE [LARGE SCALE GENOMIC DNA]</scope>
    <source>
        <strain evidence="6 7">DSM 18659</strain>
    </source>
</reference>
<dbReference type="Proteomes" id="UP000033451">
    <property type="component" value="Unassembled WGS sequence"/>
</dbReference>
<accession>A0A0F0LV40</accession>
<comment type="caution">
    <text evidence="6">The sequence shown here is derived from an EMBL/GenBank/DDBJ whole genome shotgun (WGS) entry which is preliminary data.</text>
</comment>
<protein>
    <submittedName>
        <fullName evidence="5">M23 family peptidase</fullName>
    </submittedName>
    <submittedName>
        <fullName evidence="6">Murein DD-endopeptidase MepM</fullName>
        <ecNumber evidence="6">3.4.24.-</ecNumber>
    </submittedName>
</protein>
<keyword evidence="3" id="KW-0812">Transmembrane</keyword>
<evidence type="ECO:0000256" key="2">
    <source>
        <dbReference type="SAM" id="MobiDB-lite"/>
    </source>
</evidence>
<keyword evidence="3" id="KW-1133">Transmembrane helix</keyword>
<evidence type="ECO:0000256" key="1">
    <source>
        <dbReference type="SAM" id="Coils"/>
    </source>
</evidence>
<dbReference type="PATRIC" id="fig|400772.4.peg.1597"/>
<dbReference type="Gene3D" id="2.70.70.10">
    <property type="entry name" value="Glucose Permease (Domain IIA)"/>
    <property type="match status" value="1"/>
</dbReference>
<evidence type="ECO:0000313" key="5">
    <source>
        <dbReference type="EMBL" id="HAN25311.1"/>
    </source>
</evidence>
<dbReference type="OrthoDB" id="1099523at2"/>
<feature type="coiled-coil region" evidence="1">
    <location>
        <begin position="204"/>
        <end position="270"/>
    </location>
</feature>
<dbReference type="CDD" id="cd12797">
    <property type="entry name" value="M23_peptidase"/>
    <property type="match status" value="1"/>
</dbReference>
<dbReference type="PROSITE" id="PS51318">
    <property type="entry name" value="TAT"/>
    <property type="match status" value="1"/>
</dbReference>
<dbReference type="RefSeq" id="WP_045247505.1">
    <property type="nucleotide sequence ID" value="NZ_JBOFAV010000007.1"/>
</dbReference>
<feature type="transmembrane region" description="Helical" evidence="3">
    <location>
        <begin position="34"/>
        <end position="53"/>
    </location>
</feature>
<feature type="compositionally biased region" description="Gly residues" evidence="2">
    <location>
        <begin position="302"/>
        <end position="313"/>
    </location>
</feature>
<sequence length="453" mass="46467">MTDDTTQVDHTDECDCAPSAREQRALWPDVSRRALFGAGALGIVAVGAVASGFSTPAFAADYPSWADVQAAKNNEAAKQSEITKINGLISQLNTQVTQTQAAADQASQVFYTAQQAFFDASQKAADIQDQADKQSAAALEAANQAGRLAAQLYRSGGDNASLQIFFAGSAAGANDLLARLGTMDRLLQRNNDVYTNAVTAQNLAQSLSDQAKVQADERDKLQQQANDAMTAAQNAAQAAQAALANQQSHLQDLQAQLQALQDQTAKTVADYQAGVEAARKAAEAAAAAAAAAAAKAAQEAAQGGGGGGGGGASSSGWARPANGPMTSPYGPRYAQCGPSYCASSFHYGLDIANGTCGFPIFAASAGTVVYAGPNGGYGNYVKIDHGGGIGTGYAHMQNGGILVSYGQQVSAGQVIGRGGETGNAFGCHLHFEFYVNGSPKNPQPLMAQRGINI</sequence>